<evidence type="ECO:0000313" key="2">
    <source>
        <dbReference type="EMBL" id="KEQ81723.1"/>
    </source>
</evidence>
<proteinExistence type="predicted"/>
<reference evidence="2 3" key="1">
    <citation type="journal article" date="2014" name="BMC Genomics">
        <title>Genome sequencing of four Aureobasidium pullulans varieties: biotechnological potential, stress tolerance, and description of new species.</title>
        <authorList>
            <person name="Gostin Ar C."/>
            <person name="Ohm R.A."/>
            <person name="Kogej T."/>
            <person name="Sonjak S."/>
            <person name="Turk M."/>
            <person name="Zajc J."/>
            <person name="Zalar P."/>
            <person name="Grube M."/>
            <person name="Sun H."/>
            <person name="Han J."/>
            <person name="Sharma A."/>
            <person name="Chiniquy J."/>
            <person name="Ngan C.Y."/>
            <person name="Lipzen A."/>
            <person name="Barry K."/>
            <person name="Grigoriev I.V."/>
            <person name="Gunde-Cimerman N."/>
        </authorList>
    </citation>
    <scope>NUCLEOTIDE SEQUENCE [LARGE SCALE GENOMIC DNA]</scope>
    <source>
        <strain evidence="2 3">EXF-150</strain>
    </source>
</reference>
<evidence type="ECO:0000313" key="3">
    <source>
        <dbReference type="Proteomes" id="UP000030706"/>
    </source>
</evidence>
<sequence length="120" mass="13889">MMRHLPRLMLFTPPSSHPRRFDLAAIVHSDPFSDIEAAEQAKQDANYDNVVTRLLILVHGYRPSLSTNIPTTRAIKEMECTENERIGEFEWVWGVYAIVLYSIGVLGWRSGSFTYTQRRF</sequence>
<evidence type="ECO:0000256" key="1">
    <source>
        <dbReference type="SAM" id="Phobius"/>
    </source>
</evidence>
<feature type="transmembrane region" description="Helical" evidence="1">
    <location>
        <begin position="91"/>
        <end position="109"/>
    </location>
</feature>
<name>A0A074X8Q0_AURPU</name>
<dbReference type="HOGENOM" id="CLU_2049240_0_0_1"/>
<keyword evidence="3" id="KW-1185">Reference proteome</keyword>
<dbReference type="EMBL" id="KL584990">
    <property type="protein sequence ID" value="KEQ81723.1"/>
    <property type="molecule type" value="Genomic_DNA"/>
</dbReference>
<keyword evidence="1" id="KW-1133">Transmembrane helix</keyword>
<keyword evidence="1" id="KW-0812">Transmembrane</keyword>
<accession>A0A074X8Q0</accession>
<dbReference type="Proteomes" id="UP000030706">
    <property type="component" value="Unassembled WGS sequence"/>
</dbReference>
<protein>
    <submittedName>
        <fullName evidence="2">Uncharacterized protein</fullName>
    </submittedName>
</protein>
<dbReference type="GeneID" id="40748295"/>
<organism evidence="2 3">
    <name type="scientific">Aureobasidium pullulans EXF-150</name>
    <dbReference type="NCBI Taxonomy" id="1043002"/>
    <lineage>
        <taxon>Eukaryota</taxon>
        <taxon>Fungi</taxon>
        <taxon>Dikarya</taxon>
        <taxon>Ascomycota</taxon>
        <taxon>Pezizomycotina</taxon>
        <taxon>Dothideomycetes</taxon>
        <taxon>Dothideomycetidae</taxon>
        <taxon>Dothideales</taxon>
        <taxon>Saccotheciaceae</taxon>
        <taxon>Aureobasidium</taxon>
    </lineage>
</organism>
<gene>
    <name evidence="2" type="ORF">M438DRAFT_347814</name>
</gene>
<dbReference type="RefSeq" id="XP_029757910.1">
    <property type="nucleotide sequence ID" value="XM_029905989.1"/>
</dbReference>
<keyword evidence="1" id="KW-0472">Membrane</keyword>
<dbReference type="AlphaFoldDB" id="A0A074X8Q0"/>